<proteinExistence type="predicted"/>
<evidence type="ECO:0000313" key="2">
    <source>
        <dbReference type="Proteomes" id="UP001161408"/>
    </source>
</evidence>
<gene>
    <name evidence="1" type="ORF">GCM10007914_18520</name>
</gene>
<organism evidence="1 2">
    <name type="scientific">Pseudoalteromonas tetraodonis GFC</name>
    <dbReference type="NCBI Taxonomy" id="1315271"/>
    <lineage>
        <taxon>Bacteria</taxon>
        <taxon>Pseudomonadati</taxon>
        <taxon>Pseudomonadota</taxon>
        <taxon>Gammaproteobacteria</taxon>
        <taxon>Alteromonadales</taxon>
        <taxon>Pseudoalteromonadaceae</taxon>
        <taxon>Pseudoalteromonas</taxon>
    </lineage>
</organism>
<dbReference type="AlphaFoldDB" id="A0AA37S3E7"/>
<name>A0AA37S3E7_9GAMM</name>
<evidence type="ECO:0000313" key="1">
    <source>
        <dbReference type="EMBL" id="GLQ02971.1"/>
    </source>
</evidence>
<reference evidence="1" key="2">
    <citation type="submission" date="2023-01" db="EMBL/GenBank/DDBJ databases">
        <title>Draft genome sequence of Pseudoalteromonas tetraodonis strain NBRC 103034.</title>
        <authorList>
            <person name="Sun Q."/>
            <person name="Mori K."/>
        </authorList>
    </citation>
    <scope>NUCLEOTIDE SEQUENCE</scope>
    <source>
        <strain evidence="1">NBRC 103034</strain>
    </source>
</reference>
<comment type="caution">
    <text evidence="1">The sequence shown here is derived from an EMBL/GenBank/DDBJ whole genome shotgun (WGS) entry which is preliminary data.</text>
</comment>
<protein>
    <submittedName>
        <fullName evidence="1">Uncharacterized protein</fullName>
    </submittedName>
</protein>
<reference evidence="1" key="1">
    <citation type="journal article" date="2014" name="Int. J. Syst. Evol. Microbiol.">
        <title>Complete genome sequence of Corynebacterium casei LMG S-19264T (=DSM 44701T), isolated from a smear-ripened cheese.</title>
        <authorList>
            <consortium name="US DOE Joint Genome Institute (JGI-PGF)"/>
            <person name="Walter F."/>
            <person name="Albersmeier A."/>
            <person name="Kalinowski J."/>
            <person name="Ruckert C."/>
        </authorList>
    </citation>
    <scope>NUCLEOTIDE SEQUENCE</scope>
    <source>
        <strain evidence="1">NBRC 103034</strain>
    </source>
</reference>
<keyword evidence="2" id="KW-1185">Reference proteome</keyword>
<sequence length="76" mass="8409">MSLLVSLWTTGATNITVGKAIQKANNHALSQIDTMLSTIPTLNREITNDIKPDMKSAIKKANTIVRNFGWIIEKNL</sequence>
<dbReference type="Proteomes" id="UP001161408">
    <property type="component" value="Unassembled WGS sequence"/>
</dbReference>
<accession>A0AA37S3E7</accession>
<dbReference type="EMBL" id="BSNE01000012">
    <property type="protein sequence ID" value="GLQ02971.1"/>
    <property type="molecule type" value="Genomic_DNA"/>
</dbReference>